<reference evidence="3" key="1">
    <citation type="journal article" date="2014" name="Nat. Genet.">
        <title>The genome of the stress-tolerant wild tomato species Solanum pennellii.</title>
        <authorList>
            <person name="Bolger A."/>
            <person name="Scossa F."/>
            <person name="Bolger M.E."/>
            <person name="Lanz C."/>
            <person name="Maumus F."/>
            <person name="Tohge T."/>
            <person name="Quesneville H."/>
            <person name="Alseekh S."/>
            <person name="Sorensen I."/>
            <person name="Lichtenstein G."/>
            <person name="Fich E.A."/>
            <person name="Conte M."/>
            <person name="Keller H."/>
            <person name="Schneeberger K."/>
            <person name="Schwacke R."/>
            <person name="Ofner I."/>
            <person name="Vrebalov J."/>
            <person name="Xu Y."/>
            <person name="Osorio S."/>
            <person name="Aflitos S.A."/>
            <person name="Schijlen E."/>
            <person name="Jimenez-Gomez J.M."/>
            <person name="Ryngajllo M."/>
            <person name="Kimura S."/>
            <person name="Kumar R."/>
            <person name="Koenig D."/>
            <person name="Headland L.R."/>
            <person name="Maloof J.N."/>
            <person name="Sinha N."/>
            <person name="van Ham R.C."/>
            <person name="Lankhorst R.K."/>
            <person name="Mao L."/>
            <person name="Vogel A."/>
            <person name="Arsova B."/>
            <person name="Panstruga R."/>
            <person name="Fei Z."/>
            <person name="Rose J.K."/>
            <person name="Zamir D."/>
            <person name="Carrari F."/>
            <person name="Giovannoni J.J."/>
            <person name="Weigel D."/>
            <person name="Usadel B."/>
            <person name="Fernie A.R."/>
        </authorList>
    </citation>
    <scope>NUCLEOTIDE SEQUENCE [LARGE SCALE GENOMIC DNA]</scope>
    <source>
        <strain evidence="3">cv. LA0716</strain>
    </source>
</reference>
<accession>A0ABM1GXB5</accession>
<feature type="domain" description="Reverse transcriptase" evidence="2">
    <location>
        <begin position="625"/>
        <end position="736"/>
    </location>
</feature>
<gene>
    <name evidence="4" type="primary">LOC107021192</name>
</gene>
<feature type="compositionally biased region" description="Low complexity" evidence="1">
    <location>
        <begin position="33"/>
        <end position="43"/>
    </location>
</feature>
<dbReference type="Proteomes" id="UP000694930">
    <property type="component" value="Chromosome 1"/>
</dbReference>
<evidence type="ECO:0000313" key="3">
    <source>
        <dbReference type="Proteomes" id="UP000694930"/>
    </source>
</evidence>
<organism evidence="3 4">
    <name type="scientific">Solanum pennellii</name>
    <name type="common">Tomato</name>
    <name type="synonym">Lycopersicon pennellii</name>
    <dbReference type="NCBI Taxonomy" id="28526"/>
    <lineage>
        <taxon>Eukaryota</taxon>
        <taxon>Viridiplantae</taxon>
        <taxon>Streptophyta</taxon>
        <taxon>Embryophyta</taxon>
        <taxon>Tracheophyta</taxon>
        <taxon>Spermatophyta</taxon>
        <taxon>Magnoliopsida</taxon>
        <taxon>eudicotyledons</taxon>
        <taxon>Gunneridae</taxon>
        <taxon>Pentapetalae</taxon>
        <taxon>asterids</taxon>
        <taxon>lamiids</taxon>
        <taxon>Solanales</taxon>
        <taxon>Solanaceae</taxon>
        <taxon>Solanoideae</taxon>
        <taxon>Solaneae</taxon>
        <taxon>Solanum</taxon>
        <taxon>Solanum subgen. Lycopersicon</taxon>
    </lineage>
</organism>
<dbReference type="Gene3D" id="2.40.70.10">
    <property type="entry name" value="Acid Proteases"/>
    <property type="match status" value="1"/>
</dbReference>
<evidence type="ECO:0000259" key="2">
    <source>
        <dbReference type="Pfam" id="PF00078"/>
    </source>
</evidence>
<dbReference type="InterPro" id="IPR043128">
    <property type="entry name" value="Rev_trsase/Diguanyl_cyclase"/>
</dbReference>
<name>A0ABM1GXB5_SOLPN</name>
<dbReference type="InterPro" id="IPR021109">
    <property type="entry name" value="Peptidase_aspartic_dom_sf"/>
</dbReference>
<dbReference type="Pfam" id="PF00078">
    <property type="entry name" value="RVT_1"/>
    <property type="match status" value="1"/>
</dbReference>
<dbReference type="Gene3D" id="3.10.10.10">
    <property type="entry name" value="HIV Type 1 Reverse Transcriptase, subunit A, domain 1"/>
    <property type="match status" value="1"/>
</dbReference>
<dbReference type="SUPFAM" id="SSF50630">
    <property type="entry name" value="Acid proteases"/>
    <property type="match status" value="1"/>
</dbReference>
<dbReference type="PANTHER" id="PTHR24559:SF439">
    <property type="entry name" value="RETROTRANSPOSON, UNCLASSIFIED-LIKE PROTEIN"/>
    <property type="match status" value="1"/>
</dbReference>
<dbReference type="GeneID" id="107021192"/>
<dbReference type="SUPFAM" id="SSF56672">
    <property type="entry name" value="DNA/RNA polymerases"/>
    <property type="match status" value="1"/>
</dbReference>
<feature type="region of interest" description="Disordered" evidence="1">
    <location>
        <begin position="1"/>
        <end position="43"/>
    </location>
</feature>
<evidence type="ECO:0000313" key="4">
    <source>
        <dbReference type="RefSeq" id="XP_015077290.1"/>
    </source>
</evidence>
<dbReference type="RefSeq" id="XP_015077290.1">
    <property type="nucleotide sequence ID" value="XM_015221804.1"/>
</dbReference>
<feature type="compositionally biased region" description="Acidic residues" evidence="1">
    <location>
        <begin position="478"/>
        <end position="502"/>
    </location>
</feature>
<evidence type="ECO:0000256" key="1">
    <source>
        <dbReference type="SAM" id="MobiDB-lite"/>
    </source>
</evidence>
<dbReference type="CDD" id="cd01647">
    <property type="entry name" value="RT_LTR"/>
    <property type="match status" value="1"/>
</dbReference>
<dbReference type="PANTHER" id="PTHR24559">
    <property type="entry name" value="TRANSPOSON TY3-I GAG-POL POLYPROTEIN"/>
    <property type="match status" value="1"/>
</dbReference>
<dbReference type="InterPro" id="IPR053134">
    <property type="entry name" value="RNA-dir_DNA_polymerase"/>
</dbReference>
<reference evidence="4" key="2">
    <citation type="submission" date="2025-08" db="UniProtKB">
        <authorList>
            <consortium name="RefSeq"/>
        </authorList>
    </citation>
    <scope>IDENTIFICATION</scope>
</reference>
<dbReference type="CDD" id="cd00303">
    <property type="entry name" value="retropepsin_like"/>
    <property type="match status" value="1"/>
</dbReference>
<feature type="compositionally biased region" description="Polar residues" evidence="1">
    <location>
        <begin position="9"/>
        <end position="18"/>
    </location>
</feature>
<dbReference type="InterPro" id="IPR000477">
    <property type="entry name" value="RT_dom"/>
</dbReference>
<protein>
    <submittedName>
        <fullName evidence="4">Uncharacterized protein LOC107021192</fullName>
    </submittedName>
</protein>
<feature type="region of interest" description="Disordered" evidence="1">
    <location>
        <begin position="473"/>
        <end position="502"/>
    </location>
</feature>
<sequence length="739" mass="84194">MKVPPTVKEGTTSESSPKVSPGEEEKETREISEMMSLSSSEKSIELSSQEAHVCDTKITFTDNDLLFGETLHNRPLYMVGHVLEKKINRILIDEGSGVNILPVHTMKELGITTGELSESRLLIQGFNQGGQRSIGSIKLEIHMGDLRSSAWMHVIDAKTSYNILLGRPWVHENRIVSSSYYQCLKYLEGGIERKIVADDNPFTEVETHFADAKFYMRSYVVKGVKSNDVKSIKIDNIVSKRIDAAIKKGRSCLQRRSRILGFAMFEKRRKKQDQPSNLEENALRGLNFPIRRIDAINLSAKLPEKSVAQDQVLHMALPTKSTREGFDPNAYKLVVKAGYNPSEPSALGKLPSEDTTRKAREGLGYSQPPPIRISIRRANNNHITFEDDVTAPNKRPSVFDRLGEATTRNSVFKRLGPLMKNNKNLRSYLKVTKPTSHLIRKDFRNLIPSRMRQRVELMVSCKEELKAKVHTVAYTKESEEDEESVVNDNDPVEEEDAKDAPPELEEGVKITIDPLKEVNLGTDKDPKPTYLSVFLEIDEEVAYKNILKEYRDVFVWSYKEMPGLNPRVAVHQLAVKNGSHPVKQAQRCFRPDLIPLIENEDNKLIEAGFIREVKYPTWISSIVPVRKKNGQIRVCVDFRDLNNACPKDEFPLPIQELMIDATTGYEARSFMDSYSRYNQIRMSQKDEELTAFRTPKGIYCYKVMPFGLENDGATYQRAMQNIFDDLLHKNVECYVDVII</sequence>
<keyword evidence="3" id="KW-1185">Reference proteome</keyword>
<feature type="compositionally biased region" description="Basic and acidic residues" evidence="1">
    <location>
        <begin position="21"/>
        <end position="32"/>
    </location>
</feature>
<proteinExistence type="predicted"/>
<dbReference type="Gene3D" id="3.30.70.270">
    <property type="match status" value="1"/>
</dbReference>
<dbReference type="InterPro" id="IPR043502">
    <property type="entry name" value="DNA/RNA_pol_sf"/>
</dbReference>